<gene>
    <name evidence="3" type="ORF">UCDDA912_g09766</name>
</gene>
<dbReference type="PANTHER" id="PTHR11786">
    <property type="entry name" value="N-HYDROXYARYLAMINE O-ACETYLTRANSFERASE"/>
    <property type="match status" value="1"/>
</dbReference>
<keyword evidence="2" id="KW-0012">Acyltransferase</keyword>
<comment type="similarity">
    <text evidence="1 2">Belongs to the arylamine N-acetyltransferase family.</text>
</comment>
<dbReference type="PANTHER" id="PTHR11786:SF0">
    <property type="entry name" value="ARYLAMINE N-ACETYLTRANSFERASE 4-RELATED"/>
    <property type="match status" value="1"/>
</dbReference>
<comment type="caution">
    <text evidence="3">The sequence shown here is derived from an EMBL/GenBank/DDBJ whole genome shotgun (WGS) entry which is preliminary data.</text>
</comment>
<evidence type="ECO:0000256" key="2">
    <source>
        <dbReference type="RuleBase" id="RU003452"/>
    </source>
</evidence>
<proteinExistence type="inferred from homology"/>
<dbReference type="GO" id="GO:0016407">
    <property type="term" value="F:acetyltransferase activity"/>
    <property type="evidence" value="ECO:0007669"/>
    <property type="project" value="InterPro"/>
</dbReference>
<name>A0A0G2HQ11_9PEZI</name>
<reference evidence="3 4" key="2">
    <citation type="submission" date="2015-05" db="EMBL/GenBank/DDBJ databases">
        <authorList>
            <person name="Morales-Cruz A."/>
            <person name="Amrine K.C."/>
            <person name="Cantu D."/>
        </authorList>
    </citation>
    <scope>NUCLEOTIDE SEQUENCE [LARGE SCALE GENOMIC DNA]</scope>
    <source>
        <strain evidence="3">DA912</strain>
    </source>
</reference>
<dbReference type="EMBL" id="LCUC01000506">
    <property type="protein sequence ID" value="KKY30290.1"/>
    <property type="molecule type" value="Genomic_DNA"/>
</dbReference>
<dbReference type="PRINTS" id="PR01543">
    <property type="entry name" value="ANATRNSFRASE"/>
</dbReference>
<keyword evidence="4" id="KW-1185">Reference proteome</keyword>
<dbReference type="Gene3D" id="3.30.2140.20">
    <property type="match status" value="1"/>
</dbReference>
<organism evidence="3 4">
    <name type="scientific">Diaporthe ampelina</name>
    <dbReference type="NCBI Taxonomy" id="1214573"/>
    <lineage>
        <taxon>Eukaryota</taxon>
        <taxon>Fungi</taxon>
        <taxon>Dikarya</taxon>
        <taxon>Ascomycota</taxon>
        <taxon>Pezizomycotina</taxon>
        <taxon>Sordariomycetes</taxon>
        <taxon>Sordariomycetidae</taxon>
        <taxon>Diaporthales</taxon>
        <taxon>Diaporthaceae</taxon>
        <taxon>Diaporthe</taxon>
    </lineage>
</organism>
<keyword evidence="2 3" id="KW-0808">Transferase</keyword>
<dbReference type="AlphaFoldDB" id="A0A0G2HQ11"/>
<dbReference type="InterPro" id="IPR053710">
    <property type="entry name" value="Arylamine_NAT_domain_sf"/>
</dbReference>
<sequence>MATYSEEQLELYLQHIKYPRAKHPADRLQLLTGLVRHHQARVPFDSVALHYSPTRLLSLDPRDLFDKVVTNSRGGYCMEVNELLATVLRTLGFQLYSTAGRVKHERLSHMVNLVTIQGKKYLVDVGFGAQEATQPIPLEDGFEITTIAPIRGRLELKHIGKQVTKHDPAQRLWVWSSRKGGEGADWEDMYSFSEAEFFAEDFEALNYFVMTRPQSFFVQTVLAYRPVLNEATGELVGERILHGDVVKEGASGQDRVLEVLETEEDRVRALDKYFDIRLTEKEKRGIRGLMTELKGKRTE</sequence>
<dbReference type="Pfam" id="PF00797">
    <property type="entry name" value="Acetyltransf_2"/>
    <property type="match status" value="1"/>
</dbReference>
<evidence type="ECO:0000313" key="4">
    <source>
        <dbReference type="Proteomes" id="UP000034680"/>
    </source>
</evidence>
<evidence type="ECO:0000313" key="3">
    <source>
        <dbReference type="EMBL" id="KKY30290.1"/>
    </source>
</evidence>
<dbReference type="SUPFAM" id="SSF54001">
    <property type="entry name" value="Cysteine proteinases"/>
    <property type="match status" value="1"/>
</dbReference>
<dbReference type="Proteomes" id="UP000034680">
    <property type="component" value="Unassembled WGS sequence"/>
</dbReference>
<dbReference type="InterPro" id="IPR038765">
    <property type="entry name" value="Papain-like_cys_pep_sf"/>
</dbReference>
<dbReference type="OrthoDB" id="10260017at2759"/>
<protein>
    <submittedName>
        <fullName evidence="3">Putative tpa: arylamine n-acetyltransferase 1</fullName>
    </submittedName>
</protein>
<dbReference type="STRING" id="1214573.A0A0G2HQ11"/>
<reference evidence="3 4" key="1">
    <citation type="submission" date="2015-05" db="EMBL/GenBank/DDBJ databases">
        <title>Distinctive expansion of gene families associated with plant cell wall degradation and secondary metabolism in the genomes of grapevine trunk pathogens.</title>
        <authorList>
            <person name="Lawrence D.P."/>
            <person name="Travadon R."/>
            <person name="Rolshausen P.E."/>
            <person name="Baumgartner K."/>
        </authorList>
    </citation>
    <scope>NUCLEOTIDE SEQUENCE [LARGE SCALE GENOMIC DNA]</scope>
    <source>
        <strain evidence="3">DA912</strain>
    </source>
</reference>
<accession>A0A0G2HQ11</accession>
<dbReference type="InterPro" id="IPR001447">
    <property type="entry name" value="Arylamine_N-AcTrfase"/>
</dbReference>
<evidence type="ECO:0000256" key="1">
    <source>
        <dbReference type="ARBA" id="ARBA00006547"/>
    </source>
</evidence>